<dbReference type="InterPro" id="IPR003400">
    <property type="entry name" value="ExbD"/>
</dbReference>
<dbReference type="Pfam" id="PF02472">
    <property type="entry name" value="ExbD"/>
    <property type="match status" value="1"/>
</dbReference>
<keyword evidence="5 8" id="KW-1133">Transmembrane helix</keyword>
<dbReference type="Gene3D" id="3.30.420.270">
    <property type="match status" value="1"/>
</dbReference>
<evidence type="ECO:0000256" key="6">
    <source>
        <dbReference type="ARBA" id="ARBA00023136"/>
    </source>
</evidence>
<keyword evidence="4 7" id="KW-0812">Transmembrane</keyword>
<dbReference type="OrthoDB" id="9793581at2"/>
<accession>A0A5C5VCC4</accession>
<dbReference type="GO" id="GO:0022857">
    <property type="term" value="F:transmembrane transporter activity"/>
    <property type="evidence" value="ECO:0007669"/>
    <property type="project" value="InterPro"/>
</dbReference>
<dbReference type="PANTHER" id="PTHR30558">
    <property type="entry name" value="EXBD MEMBRANE COMPONENT OF PMF-DRIVEN MACROMOLECULE IMPORT SYSTEM"/>
    <property type="match status" value="1"/>
</dbReference>
<evidence type="ECO:0000256" key="1">
    <source>
        <dbReference type="ARBA" id="ARBA00004162"/>
    </source>
</evidence>
<gene>
    <name evidence="9" type="primary">exbD</name>
    <name evidence="9" type="ORF">KOR34_11300</name>
</gene>
<dbReference type="Proteomes" id="UP000316714">
    <property type="component" value="Unassembled WGS sequence"/>
</dbReference>
<keyword evidence="10" id="KW-1185">Reference proteome</keyword>
<dbReference type="AlphaFoldDB" id="A0A5C5VCC4"/>
<comment type="caution">
    <text evidence="9">The sequence shown here is derived from an EMBL/GenBank/DDBJ whole genome shotgun (WGS) entry which is preliminary data.</text>
</comment>
<evidence type="ECO:0000256" key="3">
    <source>
        <dbReference type="ARBA" id="ARBA00022475"/>
    </source>
</evidence>
<organism evidence="9 10">
    <name type="scientific">Posidoniimonas corsicana</name>
    <dbReference type="NCBI Taxonomy" id="1938618"/>
    <lineage>
        <taxon>Bacteria</taxon>
        <taxon>Pseudomonadati</taxon>
        <taxon>Planctomycetota</taxon>
        <taxon>Planctomycetia</taxon>
        <taxon>Pirellulales</taxon>
        <taxon>Lacipirellulaceae</taxon>
        <taxon>Posidoniimonas</taxon>
    </lineage>
</organism>
<evidence type="ECO:0000313" key="10">
    <source>
        <dbReference type="Proteomes" id="UP000316714"/>
    </source>
</evidence>
<dbReference type="EMBL" id="SIHJ01000001">
    <property type="protein sequence ID" value="TWT36228.1"/>
    <property type="molecule type" value="Genomic_DNA"/>
</dbReference>
<comment type="subcellular location">
    <subcellularLocation>
        <location evidence="1">Cell membrane</location>
        <topology evidence="1">Single-pass membrane protein</topology>
    </subcellularLocation>
    <subcellularLocation>
        <location evidence="7">Cell membrane</location>
        <topology evidence="7">Single-pass type II membrane protein</topology>
    </subcellularLocation>
</comment>
<dbReference type="GO" id="GO:0005886">
    <property type="term" value="C:plasma membrane"/>
    <property type="evidence" value="ECO:0007669"/>
    <property type="project" value="UniProtKB-SubCell"/>
</dbReference>
<evidence type="ECO:0000256" key="7">
    <source>
        <dbReference type="RuleBase" id="RU003879"/>
    </source>
</evidence>
<keyword evidence="3" id="KW-1003">Cell membrane</keyword>
<keyword evidence="7" id="KW-0653">Protein transport</keyword>
<proteinExistence type="inferred from homology"/>
<dbReference type="RefSeq" id="WP_146562973.1">
    <property type="nucleotide sequence ID" value="NZ_SIHJ01000001.1"/>
</dbReference>
<feature type="transmembrane region" description="Helical" evidence="8">
    <location>
        <begin position="12"/>
        <end position="32"/>
    </location>
</feature>
<protein>
    <submittedName>
        <fullName evidence="9">Biopolymer transport protein ExbD</fullName>
    </submittedName>
</protein>
<keyword evidence="7" id="KW-0813">Transport</keyword>
<comment type="similarity">
    <text evidence="2 7">Belongs to the ExbD/TolR family.</text>
</comment>
<keyword evidence="6 8" id="KW-0472">Membrane</keyword>
<name>A0A5C5VCC4_9BACT</name>
<evidence type="ECO:0000256" key="5">
    <source>
        <dbReference type="ARBA" id="ARBA00022989"/>
    </source>
</evidence>
<evidence type="ECO:0000256" key="2">
    <source>
        <dbReference type="ARBA" id="ARBA00005811"/>
    </source>
</evidence>
<reference evidence="9 10" key="1">
    <citation type="submission" date="2019-02" db="EMBL/GenBank/DDBJ databases">
        <title>Deep-cultivation of Planctomycetes and their phenomic and genomic characterization uncovers novel biology.</title>
        <authorList>
            <person name="Wiegand S."/>
            <person name="Jogler M."/>
            <person name="Boedeker C."/>
            <person name="Pinto D."/>
            <person name="Vollmers J."/>
            <person name="Rivas-Marin E."/>
            <person name="Kohn T."/>
            <person name="Peeters S.H."/>
            <person name="Heuer A."/>
            <person name="Rast P."/>
            <person name="Oberbeckmann S."/>
            <person name="Bunk B."/>
            <person name="Jeske O."/>
            <person name="Meyerdierks A."/>
            <person name="Storesund J.E."/>
            <person name="Kallscheuer N."/>
            <person name="Luecker S."/>
            <person name="Lage O.M."/>
            <person name="Pohl T."/>
            <person name="Merkel B.J."/>
            <person name="Hornburger P."/>
            <person name="Mueller R.-W."/>
            <person name="Bruemmer F."/>
            <person name="Labrenz M."/>
            <person name="Spormann A.M."/>
            <person name="Op Den Camp H."/>
            <person name="Overmann J."/>
            <person name="Amann R."/>
            <person name="Jetten M.S.M."/>
            <person name="Mascher T."/>
            <person name="Medema M.H."/>
            <person name="Devos D.P."/>
            <person name="Kaster A.-K."/>
            <person name="Ovreas L."/>
            <person name="Rohde M."/>
            <person name="Galperin M.Y."/>
            <person name="Jogler C."/>
        </authorList>
    </citation>
    <scope>NUCLEOTIDE SEQUENCE [LARGE SCALE GENOMIC DNA]</scope>
    <source>
        <strain evidence="9 10">KOR34</strain>
    </source>
</reference>
<evidence type="ECO:0000256" key="8">
    <source>
        <dbReference type="SAM" id="Phobius"/>
    </source>
</evidence>
<evidence type="ECO:0000313" key="9">
    <source>
        <dbReference type="EMBL" id="TWT36228.1"/>
    </source>
</evidence>
<dbReference type="PANTHER" id="PTHR30558:SF3">
    <property type="entry name" value="BIOPOLYMER TRANSPORT PROTEIN EXBD-RELATED"/>
    <property type="match status" value="1"/>
</dbReference>
<dbReference type="GO" id="GO:0015031">
    <property type="term" value="P:protein transport"/>
    <property type="evidence" value="ECO:0007669"/>
    <property type="project" value="UniProtKB-KW"/>
</dbReference>
<sequence length="143" mass="15433">MPLKVAQDENLNLNLTPMIDVVFLLVIFFMVATRFTEAERNIELELPQVPAAGEAAAPIKPRVITVTNEGQTLLDGEPVAIEELTTRLADEVRRSPDVQVVINGDARTPFQAVAAALAACREARVEDLGITVELAAKAGSTIR</sequence>
<evidence type="ECO:0000256" key="4">
    <source>
        <dbReference type="ARBA" id="ARBA00022692"/>
    </source>
</evidence>